<reference evidence="1" key="1">
    <citation type="journal article" date="2021" name="Mol. Plant Pathol.">
        <title>A 20-kb lineage-specific genomic region tames virulence in pathogenic amphidiploid Verticillium longisporum.</title>
        <authorList>
            <person name="Harting R."/>
            <person name="Starke J."/>
            <person name="Kusch H."/>
            <person name="Poggeler S."/>
            <person name="Maurus I."/>
            <person name="Schluter R."/>
            <person name="Landesfeind M."/>
            <person name="Bulla I."/>
            <person name="Nowrousian M."/>
            <person name="de Jonge R."/>
            <person name="Stahlhut G."/>
            <person name="Hoff K.J."/>
            <person name="Asshauer K.P."/>
            <person name="Thurmer A."/>
            <person name="Stanke M."/>
            <person name="Daniel R."/>
            <person name="Morgenstern B."/>
            <person name="Thomma B.P.H.J."/>
            <person name="Kronstad J.W."/>
            <person name="Braus-Stromeyer S.A."/>
            <person name="Braus G.H."/>
        </authorList>
    </citation>
    <scope>NUCLEOTIDE SEQUENCE</scope>
    <source>
        <strain evidence="1">Vl32</strain>
    </source>
</reference>
<dbReference type="Proteomes" id="UP000689129">
    <property type="component" value="Unassembled WGS sequence"/>
</dbReference>
<sequence length="80" mass="8952">MDAAGQSAARAVTSSSHHYLPLLPCRLSHPLVMTFNNVLIGLWGMSDNSYLLNSALQPHLQMGRLAGWLVRLWFLYSRKA</sequence>
<organism evidence="1 2">
    <name type="scientific">Verticillium longisporum</name>
    <name type="common">Verticillium dahliae var. longisporum</name>
    <dbReference type="NCBI Taxonomy" id="100787"/>
    <lineage>
        <taxon>Eukaryota</taxon>
        <taxon>Fungi</taxon>
        <taxon>Dikarya</taxon>
        <taxon>Ascomycota</taxon>
        <taxon>Pezizomycotina</taxon>
        <taxon>Sordariomycetes</taxon>
        <taxon>Hypocreomycetidae</taxon>
        <taxon>Glomerellales</taxon>
        <taxon>Plectosphaerellaceae</taxon>
        <taxon>Verticillium</taxon>
    </lineage>
</organism>
<proteinExistence type="predicted"/>
<name>A0A8I3A073_VERLO</name>
<comment type="caution">
    <text evidence="1">The sequence shown here is derived from an EMBL/GenBank/DDBJ whole genome shotgun (WGS) entry which is preliminary data.</text>
</comment>
<dbReference type="AlphaFoldDB" id="A0A8I3A073"/>
<evidence type="ECO:0000313" key="1">
    <source>
        <dbReference type="EMBL" id="KAG7140892.1"/>
    </source>
</evidence>
<gene>
    <name evidence="1" type="ORF">HYQ45_002401</name>
</gene>
<dbReference type="EMBL" id="JAEMWZ010000039">
    <property type="protein sequence ID" value="KAG7140892.1"/>
    <property type="molecule type" value="Genomic_DNA"/>
</dbReference>
<accession>A0A8I3A073</accession>
<evidence type="ECO:0000313" key="2">
    <source>
        <dbReference type="Proteomes" id="UP000689129"/>
    </source>
</evidence>
<protein>
    <submittedName>
        <fullName evidence="1">Uncharacterized protein</fullName>
    </submittedName>
</protein>